<dbReference type="InterPro" id="IPR015897">
    <property type="entry name" value="CHK_kinase-like"/>
</dbReference>
<dbReference type="EMBL" id="JALNTZ010000003">
    <property type="protein sequence ID" value="KAJ3657307.1"/>
    <property type="molecule type" value="Genomic_DNA"/>
</dbReference>
<dbReference type="Gene3D" id="3.90.1200.10">
    <property type="match status" value="1"/>
</dbReference>
<comment type="caution">
    <text evidence="2">The sequence shown here is derived from an EMBL/GenBank/DDBJ whole genome shotgun (WGS) entry which is preliminary data.</text>
</comment>
<dbReference type="Proteomes" id="UP001168821">
    <property type="component" value="Unassembled WGS sequence"/>
</dbReference>
<dbReference type="InterPro" id="IPR004119">
    <property type="entry name" value="EcKL"/>
</dbReference>
<protein>
    <recommendedName>
        <fullName evidence="1">CHK kinase-like domain-containing protein</fullName>
    </recommendedName>
</protein>
<evidence type="ECO:0000259" key="1">
    <source>
        <dbReference type="SMART" id="SM00587"/>
    </source>
</evidence>
<evidence type="ECO:0000313" key="3">
    <source>
        <dbReference type="Proteomes" id="UP001168821"/>
    </source>
</evidence>
<dbReference type="InterPro" id="IPR011009">
    <property type="entry name" value="Kinase-like_dom_sf"/>
</dbReference>
<evidence type="ECO:0000313" key="2">
    <source>
        <dbReference type="EMBL" id="KAJ3657307.1"/>
    </source>
</evidence>
<name>A0AA38MIE0_9CUCU</name>
<dbReference type="SMART" id="SM00587">
    <property type="entry name" value="CHK"/>
    <property type="match status" value="1"/>
</dbReference>
<organism evidence="2 3">
    <name type="scientific">Zophobas morio</name>
    <dbReference type="NCBI Taxonomy" id="2755281"/>
    <lineage>
        <taxon>Eukaryota</taxon>
        <taxon>Metazoa</taxon>
        <taxon>Ecdysozoa</taxon>
        <taxon>Arthropoda</taxon>
        <taxon>Hexapoda</taxon>
        <taxon>Insecta</taxon>
        <taxon>Pterygota</taxon>
        <taxon>Neoptera</taxon>
        <taxon>Endopterygota</taxon>
        <taxon>Coleoptera</taxon>
        <taxon>Polyphaga</taxon>
        <taxon>Cucujiformia</taxon>
        <taxon>Tenebrionidae</taxon>
        <taxon>Zophobas</taxon>
    </lineage>
</organism>
<dbReference type="Pfam" id="PF02958">
    <property type="entry name" value="EcKL"/>
    <property type="match status" value="1"/>
</dbReference>
<sequence length="404" mass="46877">MAVYEIKKLQDLLGSEIVSVSTTNLTSAGDNYASAIFSVVVTIKDGQKEKQIRAVAKMIPQNELIRKLFNSERTFRNEVAYYEKIAPCLTNFQKEHNLPDLFSSYPEFYGARTSLDPSKDTVDNDAILLIQNIKETGFCTLDRKIGFDLDQTKLILDKMAELHATAIALKTQKPQVFERDLRRFFAKFNMFEAEDDENQKLIDSIVDLLQEDEFCVRNMKTIRARLEFSSGVTKTKNHEEFQKTPFASIVHCDLWSNNIMIKIVDDRAVDVKFVDYQMYEYSSLVRDVVFFVFTSVQLPVVQTNLDGLLVFYFERFGDWLKKLGCDTSIFKFEEFLEEMGSFVKWGEFYHIMLMLKPIYTLDKDTKDVDSLKQDDFMNSGGEMAEGCKPRAYFIVKELIRRGWL</sequence>
<keyword evidence="3" id="KW-1185">Reference proteome</keyword>
<reference evidence="2" key="1">
    <citation type="journal article" date="2023" name="G3 (Bethesda)">
        <title>Whole genome assemblies of Zophobas morio and Tenebrio molitor.</title>
        <authorList>
            <person name="Kaur S."/>
            <person name="Stinson S.A."/>
            <person name="diCenzo G.C."/>
        </authorList>
    </citation>
    <scope>NUCLEOTIDE SEQUENCE</scope>
    <source>
        <strain evidence="2">QUZm001</strain>
    </source>
</reference>
<dbReference type="PANTHER" id="PTHR11012:SF55">
    <property type="entry name" value="BHLH DOMAIN-CONTAINING PROTEIN"/>
    <property type="match status" value="1"/>
</dbReference>
<proteinExistence type="predicted"/>
<dbReference type="PANTHER" id="PTHR11012">
    <property type="entry name" value="PROTEIN KINASE-LIKE DOMAIN-CONTAINING"/>
    <property type="match status" value="1"/>
</dbReference>
<dbReference type="AlphaFoldDB" id="A0AA38MIE0"/>
<gene>
    <name evidence="2" type="ORF">Zmor_009122</name>
</gene>
<dbReference type="SUPFAM" id="SSF56112">
    <property type="entry name" value="Protein kinase-like (PK-like)"/>
    <property type="match status" value="1"/>
</dbReference>
<accession>A0AA38MIE0</accession>
<feature type="domain" description="CHK kinase-like" evidence="1">
    <location>
        <begin position="128"/>
        <end position="322"/>
    </location>
</feature>